<dbReference type="Pfam" id="PF01755">
    <property type="entry name" value="Glyco_transf_25"/>
    <property type="match status" value="1"/>
</dbReference>
<evidence type="ECO:0000313" key="2">
    <source>
        <dbReference type="EMBL" id="MCX2560967.1"/>
    </source>
</evidence>
<dbReference type="Proteomes" id="UP001526446">
    <property type="component" value="Unassembled WGS sequence"/>
</dbReference>
<dbReference type="InterPro" id="IPR002654">
    <property type="entry name" value="Glyco_trans_25"/>
</dbReference>
<feature type="domain" description="Glycosyl transferase family 25" evidence="1">
    <location>
        <begin position="4"/>
        <end position="186"/>
    </location>
</feature>
<comment type="caution">
    <text evidence="2">The sequence shown here is derived from an EMBL/GenBank/DDBJ whole genome shotgun (WGS) entry which is preliminary data.</text>
</comment>
<dbReference type="RefSeq" id="WP_166121037.1">
    <property type="nucleotide sequence ID" value="NZ_JAPIUX010000003.1"/>
</dbReference>
<keyword evidence="3" id="KW-1185">Reference proteome</keyword>
<name>A0ABT3Q6R3_9PROT</name>
<sequence length="250" mass="28459">MLNPIRVISLDRTPQRFTDFQKFNSQLPIQRVSACEGGELKKEEYVEAGIFSCDLEYSVGAMGIAVSHIRLWQEAVSESSVRHIAEDDAIIRNDFYQIFAEADATLKEWDILLWGYNDDWPVGLSSYFNAVVSLEGKTRSQNFLRENYSVFQQEKKKPALLPLVSVAGIGLYSISPQGARKLLDKCLPLTQHNAKYAKDTSVPWFNTGIDVEMSRHYEDMNAYLSFPPIALMVNDMENSTIRGKNIFKEE</sequence>
<evidence type="ECO:0000313" key="3">
    <source>
        <dbReference type="Proteomes" id="UP001526446"/>
    </source>
</evidence>
<accession>A0ABT3Q6R3</accession>
<evidence type="ECO:0000259" key="1">
    <source>
        <dbReference type="Pfam" id="PF01755"/>
    </source>
</evidence>
<gene>
    <name evidence="2" type="ORF">OQ252_06075</name>
</gene>
<reference evidence="2 3" key="1">
    <citation type="submission" date="2022-11" db="EMBL/GenBank/DDBJ databases">
        <title>Genome sequencing of Acetobacter type strain.</title>
        <authorList>
            <person name="Heo J."/>
            <person name="Lee D."/>
            <person name="Han B.-H."/>
            <person name="Hong S.-B."/>
            <person name="Kwon S.-W."/>
        </authorList>
    </citation>
    <scope>NUCLEOTIDE SEQUENCE [LARGE SCALE GENOMIC DNA]</scope>
    <source>
        <strain evidence="2 3">KACC 21251</strain>
    </source>
</reference>
<protein>
    <submittedName>
        <fullName evidence="2">Glycosyltransferase family 25 protein</fullName>
    </submittedName>
</protein>
<proteinExistence type="predicted"/>
<organism evidence="2 3">
    <name type="scientific">Acetobacter farinalis</name>
    <dbReference type="NCBI Taxonomy" id="1260984"/>
    <lineage>
        <taxon>Bacteria</taxon>
        <taxon>Pseudomonadati</taxon>
        <taxon>Pseudomonadota</taxon>
        <taxon>Alphaproteobacteria</taxon>
        <taxon>Acetobacterales</taxon>
        <taxon>Acetobacteraceae</taxon>
        <taxon>Acetobacter</taxon>
    </lineage>
</organism>
<dbReference type="EMBL" id="JAPIUX010000003">
    <property type="protein sequence ID" value="MCX2560967.1"/>
    <property type="molecule type" value="Genomic_DNA"/>
</dbReference>